<dbReference type="Proteomes" id="UP000475862">
    <property type="component" value="Unassembled WGS sequence"/>
</dbReference>
<protein>
    <submittedName>
        <fullName evidence="1">Uncharacterized protein</fullName>
    </submittedName>
</protein>
<proteinExistence type="predicted"/>
<sequence length="208" mass="25133">MKCTKKINKEILKTNHAKNYKERIKEYLDGLDHSTDINHYWEKMGNAIKMSAEEVLGHEPRSKKKSWFNEQCKEAIADRDKARLRVVRDPTKENKRRLAIRQREAKRIIRMNKRIWEKGKVKEIEDNMKNNTRIFFEKANEVRRSFKPRHTMIRMEDGTLLTENDKIAKAFENMFQILMNQPRRDVVTEEYDTVKQFRFLIVKKTTFL</sequence>
<gene>
    <name evidence="1" type="ORF">AGLY_013915</name>
</gene>
<comment type="caution">
    <text evidence="1">The sequence shown here is derived from an EMBL/GenBank/DDBJ whole genome shotgun (WGS) entry which is preliminary data.</text>
</comment>
<evidence type="ECO:0000313" key="2">
    <source>
        <dbReference type="Proteomes" id="UP000475862"/>
    </source>
</evidence>
<accession>A0A6G0T527</accession>
<name>A0A6G0T527_APHGL</name>
<organism evidence="1 2">
    <name type="scientific">Aphis glycines</name>
    <name type="common">Soybean aphid</name>
    <dbReference type="NCBI Taxonomy" id="307491"/>
    <lineage>
        <taxon>Eukaryota</taxon>
        <taxon>Metazoa</taxon>
        <taxon>Ecdysozoa</taxon>
        <taxon>Arthropoda</taxon>
        <taxon>Hexapoda</taxon>
        <taxon>Insecta</taxon>
        <taxon>Pterygota</taxon>
        <taxon>Neoptera</taxon>
        <taxon>Paraneoptera</taxon>
        <taxon>Hemiptera</taxon>
        <taxon>Sternorrhyncha</taxon>
        <taxon>Aphidomorpha</taxon>
        <taxon>Aphidoidea</taxon>
        <taxon>Aphididae</taxon>
        <taxon>Aphidini</taxon>
        <taxon>Aphis</taxon>
        <taxon>Aphis</taxon>
    </lineage>
</organism>
<dbReference type="OrthoDB" id="6628261at2759"/>
<dbReference type="AlphaFoldDB" id="A0A6G0T527"/>
<evidence type="ECO:0000313" key="1">
    <source>
        <dbReference type="EMBL" id="KAE9525973.1"/>
    </source>
</evidence>
<keyword evidence="2" id="KW-1185">Reference proteome</keyword>
<dbReference type="EMBL" id="VYZN01000056">
    <property type="protein sequence ID" value="KAE9525973.1"/>
    <property type="molecule type" value="Genomic_DNA"/>
</dbReference>
<reference evidence="1 2" key="1">
    <citation type="submission" date="2019-08" db="EMBL/GenBank/DDBJ databases">
        <title>The genome of the soybean aphid Biotype 1, its phylome, world population structure and adaptation to the North American continent.</title>
        <authorList>
            <person name="Giordano R."/>
            <person name="Donthu R.K."/>
            <person name="Hernandez A.G."/>
            <person name="Wright C.L."/>
            <person name="Zimin A.V."/>
        </authorList>
    </citation>
    <scope>NUCLEOTIDE SEQUENCE [LARGE SCALE GENOMIC DNA]</scope>
    <source>
        <tissue evidence="1">Whole aphids</tissue>
    </source>
</reference>